<dbReference type="Gene3D" id="3.90.1200.10">
    <property type="match status" value="1"/>
</dbReference>
<dbReference type="AlphaFoldDB" id="A0A1T5I781"/>
<dbReference type="RefSeq" id="WP_079569529.1">
    <property type="nucleotide sequence ID" value="NZ_FUZQ01000001.1"/>
</dbReference>
<keyword evidence="1" id="KW-0418">Kinase</keyword>
<keyword evidence="2" id="KW-1185">Reference proteome</keyword>
<dbReference type="OrthoDB" id="3787729at2"/>
<name>A0A1T5I781_9MICO</name>
<organism evidence="1 2">
    <name type="scientific">Krasilnikoviella flava</name>
    <dbReference type="NCBI Taxonomy" id="526729"/>
    <lineage>
        <taxon>Bacteria</taxon>
        <taxon>Bacillati</taxon>
        <taxon>Actinomycetota</taxon>
        <taxon>Actinomycetes</taxon>
        <taxon>Micrococcales</taxon>
        <taxon>Promicromonosporaceae</taxon>
        <taxon>Krasilnikoviella</taxon>
    </lineage>
</organism>
<dbReference type="EMBL" id="FUZQ01000001">
    <property type="protein sequence ID" value="SKC35035.1"/>
    <property type="molecule type" value="Genomic_DNA"/>
</dbReference>
<dbReference type="Proteomes" id="UP000189777">
    <property type="component" value="Unassembled WGS sequence"/>
</dbReference>
<dbReference type="GO" id="GO:0016301">
    <property type="term" value="F:kinase activity"/>
    <property type="evidence" value="ECO:0007669"/>
    <property type="project" value="UniProtKB-KW"/>
</dbReference>
<protein>
    <submittedName>
        <fullName evidence="1">Maltokinase</fullName>
    </submittedName>
</protein>
<sequence length="468" mass="48375">MSAVRPAVGAPDPSVGDLLAAWLPGRRWFPAGGASAAGVRVEPWLAVTFDDDASGGGDDGDGADVVVLLVRLRGAGVPGGEVVAQVPLVLTDPAARGPGFITELRTAAGDVAVHDGGAHPACWLTLLRAAGVGDGVDGRALTAAGHVVAGEQSNTSVVLPGAPSPDGTGGMLKILRTVTPGPHPDVVVPRALTRAGWDGVPRFLGAVQVTTDPGTTTALAVLSELVPHARDGFELACEHAGRGESFAHLAADLGRVVAELHTVLVQAMPPGPLLDPATFVAGLRDRAVLAVAEAPGLAARAPAIDALLDDLQGRLPRLRLQTVHGDLHLGQALHGETGWKLLDFEGEPQRPAEERAAPDLPLRDVAGMIRSFAYAAAVGGAPDPSWEAEAVHAFLGRYRQSAAPAALQSPGTRRAPELDPPTADAALAALVLDKALYEVVYETRQRPTWVHIPLSAVDRVLESARRTR</sequence>
<keyword evidence="1" id="KW-0808">Transferase</keyword>
<dbReference type="InterPro" id="IPR011009">
    <property type="entry name" value="Kinase-like_dom_sf"/>
</dbReference>
<dbReference type="STRING" id="526729.SAMN04324258_0080"/>
<reference evidence="1 2" key="1">
    <citation type="submission" date="2017-02" db="EMBL/GenBank/DDBJ databases">
        <authorList>
            <person name="Peterson S.W."/>
        </authorList>
    </citation>
    <scope>NUCLEOTIDE SEQUENCE [LARGE SCALE GENOMIC DNA]</scope>
    <source>
        <strain evidence="1 2">DSM 21481</strain>
    </source>
</reference>
<proteinExistence type="predicted"/>
<gene>
    <name evidence="1" type="ORF">SAMN04324258_0080</name>
</gene>
<dbReference type="SUPFAM" id="SSF56112">
    <property type="entry name" value="Protein kinase-like (PK-like)"/>
    <property type="match status" value="1"/>
</dbReference>
<evidence type="ECO:0000313" key="1">
    <source>
        <dbReference type="EMBL" id="SKC35035.1"/>
    </source>
</evidence>
<accession>A0A1T5I781</accession>
<evidence type="ECO:0000313" key="2">
    <source>
        <dbReference type="Proteomes" id="UP000189777"/>
    </source>
</evidence>